<feature type="transmembrane region" description="Helical" evidence="1">
    <location>
        <begin position="133"/>
        <end position="151"/>
    </location>
</feature>
<accession>A0ABP0Q546</accession>
<organism evidence="2 3">
    <name type="scientific">Durusdinium trenchii</name>
    <dbReference type="NCBI Taxonomy" id="1381693"/>
    <lineage>
        <taxon>Eukaryota</taxon>
        <taxon>Sar</taxon>
        <taxon>Alveolata</taxon>
        <taxon>Dinophyceae</taxon>
        <taxon>Suessiales</taxon>
        <taxon>Symbiodiniaceae</taxon>
        <taxon>Durusdinium</taxon>
    </lineage>
</organism>
<dbReference type="EMBL" id="CAXAMM010038984">
    <property type="protein sequence ID" value="CAK9082643.1"/>
    <property type="molecule type" value="Genomic_DNA"/>
</dbReference>
<keyword evidence="1" id="KW-0812">Transmembrane</keyword>
<keyword evidence="1" id="KW-0472">Membrane</keyword>
<evidence type="ECO:0000313" key="2">
    <source>
        <dbReference type="EMBL" id="CAK9082643.1"/>
    </source>
</evidence>
<feature type="transmembrane region" description="Helical" evidence="1">
    <location>
        <begin position="195"/>
        <end position="212"/>
    </location>
</feature>
<keyword evidence="3" id="KW-1185">Reference proteome</keyword>
<feature type="transmembrane region" description="Helical" evidence="1">
    <location>
        <begin position="246"/>
        <end position="268"/>
    </location>
</feature>
<evidence type="ECO:0000256" key="1">
    <source>
        <dbReference type="SAM" id="Phobius"/>
    </source>
</evidence>
<proteinExistence type="predicted"/>
<evidence type="ECO:0000313" key="3">
    <source>
        <dbReference type="Proteomes" id="UP001642464"/>
    </source>
</evidence>
<protein>
    <submittedName>
        <fullName evidence="2">Uncharacterized protein</fullName>
    </submittedName>
</protein>
<gene>
    <name evidence="2" type="ORF">SCF082_LOCUS39264</name>
</gene>
<dbReference type="Proteomes" id="UP001642464">
    <property type="component" value="Unassembled WGS sequence"/>
</dbReference>
<keyword evidence="1" id="KW-1133">Transmembrane helix</keyword>
<name>A0ABP0Q546_9DINO</name>
<reference evidence="2 3" key="1">
    <citation type="submission" date="2024-02" db="EMBL/GenBank/DDBJ databases">
        <authorList>
            <person name="Chen Y."/>
            <person name="Shah S."/>
            <person name="Dougan E. K."/>
            <person name="Thang M."/>
            <person name="Chan C."/>
        </authorList>
    </citation>
    <scope>NUCLEOTIDE SEQUENCE [LARGE SCALE GENOMIC DNA]</scope>
</reference>
<feature type="transmembrane region" description="Helical" evidence="1">
    <location>
        <begin position="337"/>
        <end position="356"/>
    </location>
</feature>
<comment type="caution">
    <text evidence="2">The sequence shown here is derived from an EMBL/GenBank/DDBJ whole genome shotgun (WGS) entry which is preliminary data.</text>
</comment>
<sequence>MMQRQVEEEPSRWSPFIRFGIAWPEIMFPPHFPPAKLQDFARAEGQRLAATKRILALPEGQDVTMKRAKSFVALEMEERSEWIYSHIYPDARRPGVVITERLVLRDRFSTKLGDPSRDFSLFGERQAVKNRALFVWLWEVAPVLMAWLSFALNPLSLTLYMTSGLLAVIWHAFPWDGSRYVMSKVRPSKFSSNDAVLQALTFMVSLVASWWLRLGGQHVAKDDVYSSVRPHAAAISRWHWQRPANAIFFGLFALWCIFLCIVCPVLAVQGRSMPCEAGGCESMPGVVDGTCGVGSCSCGAWADMHCAQAASLSPYCLAADAPLCSEDSSKASGAHGVLLLTASGSAASLLLLFLSWCVNHLAIILAWKKGETDPSPALKADHVPYHKITVTFEPPHRGSLVFTVGADEDVAELTRLLLPEAPARRGNLRRYRIHMS</sequence>